<proteinExistence type="predicted"/>
<feature type="compositionally biased region" description="Polar residues" evidence="1">
    <location>
        <begin position="41"/>
        <end position="50"/>
    </location>
</feature>
<reference evidence="3" key="2">
    <citation type="submission" date="2021-09" db="EMBL/GenBank/DDBJ databases">
        <authorList>
            <person name="Gilroy R."/>
        </authorList>
    </citation>
    <scope>NUCLEOTIDE SEQUENCE</scope>
    <source>
        <strain evidence="3">ChiBcec21-2208</strain>
    </source>
</reference>
<evidence type="ECO:0000313" key="3">
    <source>
        <dbReference type="EMBL" id="HJG29525.1"/>
    </source>
</evidence>
<gene>
    <name evidence="3" type="ORF">K8V20_12875</name>
</gene>
<feature type="chain" id="PRO_5039732091" evidence="2">
    <location>
        <begin position="21"/>
        <end position="357"/>
    </location>
</feature>
<evidence type="ECO:0000313" key="4">
    <source>
        <dbReference type="Proteomes" id="UP000782880"/>
    </source>
</evidence>
<organism evidence="3 4">
    <name type="scientific">Subdoligranulum variabile</name>
    <dbReference type="NCBI Taxonomy" id="214851"/>
    <lineage>
        <taxon>Bacteria</taxon>
        <taxon>Bacillati</taxon>
        <taxon>Bacillota</taxon>
        <taxon>Clostridia</taxon>
        <taxon>Eubacteriales</taxon>
        <taxon>Oscillospiraceae</taxon>
        <taxon>Subdoligranulum</taxon>
    </lineage>
</organism>
<evidence type="ECO:0000256" key="2">
    <source>
        <dbReference type="SAM" id="SignalP"/>
    </source>
</evidence>
<protein>
    <submittedName>
        <fullName evidence="3">Uncharacterized protein</fullName>
    </submittedName>
</protein>
<name>A0A921ILJ4_9FIRM</name>
<keyword evidence="2" id="KW-0732">Signal</keyword>
<dbReference type="Proteomes" id="UP000782880">
    <property type="component" value="Unassembled WGS sequence"/>
</dbReference>
<comment type="caution">
    <text evidence="3">The sequence shown here is derived from an EMBL/GenBank/DDBJ whole genome shotgun (WGS) entry which is preliminary data.</text>
</comment>
<feature type="signal peptide" evidence="2">
    <location>
        <begin position="1"/>
        <end position="20"/>
    </location>
</feature>
<dbReference type="AlphaFoldDB" id="A0A921ILJ4"/>
<dbReference type="Gene3D" id="3.90.1010.20">
    <property type="match status" value="2"/>
</dbReference>
<feature type="region of interest" description="Disordered" evidence="1">
    <location>
        <begin position="32"/>
        <end position="51"/>
    </location>
</feature>
<evidence type="ECO:0000256" key="1">
    <source>
        <dbReference type="SAM" id="MobiDB-lite"/>
    </source>
</evidence>
<accession>A0A921ILJ4</accession>
<reference evidence="3" key="1">
    <citation type="journal article" date="2021" name="PeerJ">
        <title>Extensive microbial diversity within the chicken gut microbiome revealed by metagenomics and culture.</title>
        <authorList>
            <person name="Gilroy R."/>
            <person name="Ravi A."/>
            <person name="Getino M."/>
            <person name="Pursley I."/>
            <person name="Horton D.L."/>
            <person name="Alikhan N.F."/>
            <person name="Baker D."/>
            <person name="Gharbi K."/>
            <person name="Hall N."/>
            <person name="Watson M."/>
            <person name="Adriaenssens E.M."/>
            <person name="Foster-Nyarko E."/>
            <person name="Jarju S."/>
            <person name="Secka A."/>
            <person name="Antonio M."/>
            <person name="Oren A."/>
            <person name="Chaudhuri R.R."/>
            <person name="La Ragione R."/>
            <person name="Hildebrand F."/>
            <person name="Pallen M.J."/>
        </authorList>
    </citation>
    <scope>NUCLEOTIDE SEQUENCE</scope>
    <source>
        <strain evidence="3">ChiBcec21-2208</strain>
    </source>
</reference>
<sequence length="357" mass="36023">MKKLFALILAGALAAGTLTACGSTAVVAVPQPEESAPPAGESTQVSTPENSGAAVKTGYYLGTDISGSKSAAAEEEGVAQANLELVAVTVTDEGVIDDCVIDAIQSKINFDTTGAITTDLTAPVLSKNELGSNYGMVKASSIGKEWNEQVQALADYVEGKTLDEIRGIAVTEEGKAGEADLAASVTISIAGYLDAIEQAAANATHLGARQGDTLVLTTSTDIAGSKDAGPEGDGTAQTYATVAAITLNGDVITSCIIDAVQADVNFDTAGAVTTDLTTPVLSKNQLGDDYGMKKASSIGKEWYEQAAAFSAYVVGKTPEEVSGIAINEKGGAADADLAASVTVSIGEFQALVAKAGA</sequence>
<dbReference type="EMBL" id="DYVE01000328">
    <property type="protein sequence ID" value="HJG29525.1"/>
    <property type="molecule type" value="Genomic_DNA"/>
</dbReference>
<dbReference type="PROSITE" id="PS51257">
    <property type="entry name" value="PROKAR_LIPOPROTEIN"/>
    <property type="match status" value="1"/>
</dbReference>